<dbReference type="Proteomes" id="UP001151752">
    <property type="component" value="Unassembled WGS sequence"/>
</dbReference>
<name>A0A9Q0VQR0_9ROSI</name>
<sequence length="40" mass="4341">MAVRLPAGTSPILIALDQDASGFISVGLVVLGFWREIRDR</sequence>
<keyword evidence="3" id="KW-1185">Reference proteome</keyword>
<evidence type="ECO:0000313" key="3">
    <source>
        <dbReference type="Proteomes" id="UP001151752"/>
    </source>
</evidence>
<gene>
    <name evidence="2" type="ORF">OIU74_027439</name>
</gene>
<keyword evidence="1" id="KW-1133">Transmembrane helix</keyword>
<accession>A0A9Q0VQR0</accession>
<reference evidence="2" key="1">
    <citation type="submission" date="2022-11" db="EMBL/GenBank/DDBJ databases">
        <authorList>
            <person name="Hyden B.L."/>
            <person name="Feng K."/>
            <person name="Yates T."/>
            <person name="Jawdy S."/>
            <person name="Smart L.B."/>
            <person name="Muchero W."/>
        </authorList>
    </citation>
    <scope>NUCLEOTIDE SEQUENCE</scope>
    <source>
        <tissue evidence="2">Shoot tip</tissue>
    </source>
</reference>
<evidence type="ECO:0000313" key="2">
    <source>
        <dbReference type="EMBL" id="KAJ6752616.1"/>
    </source>
</evidence>
<feature type="transmembrane region" description="Helical" evidence="1">
    <location>
        <begin position="12"/>
        <end position="34"/>
    </location>
</feature>
<comment type="caution">
    <text evidence="2">The sequence shown here is derived from an EMBL/GenBank/DDBJ whole genome shotgun (WGS) entry which is preliminary data.</text>
</comment>
<proteinExistence type="predicted"/>
<dbReference type="EMBL" id="JAPFFM010000008">
    <property type="protein sequence ID" value="KAJ6752616.1"/>
    <property type="molecule type" value="Genomic_DNA"/>
</dbReference>
<evidence type="ECO:0000256" key="1">
    <source>
        <dbReference type="SAM" id="Phobius"/>
    </source>
</evidence>
<dbReference type="AlphaFoldDB" id="A0A9Q0VQR0"/>
<reference evidence="2" key="2">
    <citation type="journal article" date="2023" name="Int. J. Mol. Sci.">
        <title>De Novo Assembly and Annotation of 11 Diverse Shrub Willow (Salix) Genomes Reveals Novel Gene Organization in Sex-Linked Regions.</title>
        <authorList>
            <person name="Hyden B."/>
            <person name="Feng K."/>
            <person name="Yates T.B."/>
            <person name="Jawdy S."/>
            <person name="Cereghino C."/>
            <person name="Smart L.B."/>
            <person name="Muchero W."/>
        </authorList>
    </citation>
    <scope>NUCLEOTIDE SEQUENCE</scope>
    <source>
        <tissue evidence="2">Shoot tip</tissue>
    </source>
</reference>
<protein>
    <submittedName>
        <fullName evidence="2">Uncharacterized protein</fullName>
    </submittedName>
</protein>
<organism evidence="2 3">
    <name type="scientific">Salix koriyanagi</name>
    <dbReference type="NCBI Taxonomy" id="2511006"/>
    <lineage>
        <taxon>Eukaryota</taxon>
        <taxon>Viridiplantae</taxon>
        <taxon>Streptophyta</taxon>
        <taxon>Embryophyta</taxon>
        <taxon>Tracheophyta</taxon>
        <taxon>Spermatophyta</taxon>
        <taxon>Magnoliopsida</taxon>
        <taxon>eudicotyledons</taxon>
        <taxon>Gunneridae</taxon>
        <taxon>Pentapetalae</taxon>
        <taxon>rosids</taxon>
        <taxon>fabids</taxon>
        <taxon>Malpighiales</taxon>
        <taxon>Salicaceae</taxon>
        <taxon>Saliceae</taxon>
        <taxon>Salix</taxon>
    </lineage>
</organism>
<keyword evidence="1" id="KW-0472">Membrane</keyword>
<keyword evidence="1" id="KW-0812">Transmembrane</keyword>